<comment type="caution">
    <text evidence="3">The sequence shown here is derived from an EMBL/GenBank/DDBJ whole genome shotgun (WGS) entry which is preliminary data.</text>
</comment>
<organism evidence="3 4">
    <name type="scientific">Variovorax rhizosphaerae</name>
    <dbReference type="NCBI Taxonomy" id="1836200"/>
    <lineage>
        <taxon>Bacteria</taxon>
        <taxon>Pseudomonadati</taxon>
        <taxon>Pseudomonadota</taxon>
        <taxon>Betaproteobacteria</taxon>
        <taxon>Burkholderiales</taxon>
        <taxon>Comamonadaceae</taxon>
        <taxon>Variovorax</taxon>
    </lineage>
</organism>
<feature type="transmembrane region" description="Helical" evidence="2">
    <location>
        <begin position="155"/>
        <end position="177"/>
    </location>
</feature>
<keyword evidence="2" id="KW-0812">Transmembrane</keyword>
<keyword evidence="4" id="KW-1185">Reference proteome</keyword>
<gene>
    <name evidence="3" type="ORF">WKW82_34070</name>
</gene>
<feature type="transmembrane region" description="Helical" evidence="2">
    <location>
        <begin position="378"/>
        <end position="398"/>
    </location>
</feature>
<dbReference type="RefSeq" id="WP_340347440.1">
    <property type="nucleotide sequence ID" value="NZ_JBBKZT010000026.1"/>
</dbReference>
<feature type="transmembrane region" description="Helical" evidence="2">
    <location>
        <begin position="226"/>
        <end position="245"/>
    </location>
</feature>
<name>A0ABU8WW23_9BURK</name>
<evidence type="ECO:0000313" key="3">
    <source>
        <dbReference type="EMBL" id="MEJ8851701.1"/>
    </source>
</evidence>
<feature type="region of interest" description="Disordered" evidence="1">
    <location>
        <begin position="408"/>
        <end position="434"/>
    </location>
</feature>
<keyword evidence="2" id="KW-1133">Transmembrane helix</keyword>
<dbReference type="EMBL" id="JBBKZT010000026">
    <property type="protein sequence ID" value="MEJ8851701.1"/>
    <property type="molecule type" value="Genomic_DNA"/>
</dbReference>
<accession>A0ABU8WW23</accession>
<dbReference type="Proteomes" id="UP001385892">
    <property type="component" value="Unassembled WGS sequence"/>
</dbReference>
<dbReference type="Pfam" id="PF03929">
    <property type="entry name" value="PepSY_TM"/>
    <property type="match status" value="1"/>
</dbReference>
<evidence type="ECO:0000256" key="1">
    <source>
        <dbReference type="SAM" id="MobiDB-lite"/>
    </source>
</evidence>
<protein>
    <submittedName>
        <fullName evidence="3">PepSY-associated TM helix domain-containing protein</fullName>
    </submittedName>
</protein>
<dbReference type="PANTHER" id="PTHR34219">
    <property type="entry name" value="IRON-REGULATED INNER MEMBRANE PROTEIN-RELATED"/>
    <property type="match status" value="1"/>
</dbReference>
<reference evidence="3 4" key="1">
    <citation type="submission" date="2024-03" db="EMBL/GenBank/DDBJ databases">
        <title>Novel species of the genus Variovorax.</title>
        <authorList>
            <person name="Liu Q."/>
            <person name="Xin Y.-H."/>
        </authorList>
    </citation>
    <scope>NUCLEOTIDE SEQUENCE [LARGE SCALE GENOMIC DNA]</scope>
    <source>
        <strain evidence="3 4">KACC 18900</strain>
    </source>
</reference>
<proteinExistence type="predicted"/>
<dbReference type="InterPro" id="IPR005625">
    <property type="entry name" value="PepSY-ass_TM"/>
</dbReference>
<evidence type="ECO:0000256" key="2">
    <source>
        <dbReference type="SAM" id="Phobius"/>
    </source>
</evidence>
<dbReference type="PANTHER" id="PTHR34219:SF5">
    <property type="entry name" value="BLR4505 PROTEIN"/>
    <property type="match status" value="1"/>
</dbReference>
<evidence type="ECO:0000313" key="4">
    <source>
        <dbReference type="Proteomes" id="UP001385892"/>
    </source>
</evidence>
<keyword evidence="2" id="KW-0472">Membrane</keyword>
<sequence length="434" mass="48703">MRSFWTLIHRWAGLTVALFLIVAGLTGAVTSWDHEIDEWLNSALYDNDSRGPFRDPMALAAVVEAADPHAKVSYISLNFEEGHNAGYFVEPRIDPVTQQPFVLGYNQVFVNPVTGSVVGRRDSTAVSLSRESLTPFLRTVHYSLHIPAMWGTDRIGYWIMGSVALVWLLDSFVALYLTTPRRLRPSVNPDHRTPKGWMARWLPAWAVRWRAGGYKLNFDLHRAGGLWVWVFIIVIAFTSFSLNLYREVFYPVLSLVSRTTPGPYETRPMAPLGTTITPTLGFAEVVERAKAEAQRRGFDLPPGGIYYEARYGFYNVSFFEPGADHGQGGMGLANLYIDAHDGRVLSQNVPWRGTAADVFVQLQFPIHSGRILGMPGRILMSLMGLMVAMLSVTGIVIWERKRRSRRLQAHREKSAEAQSDAKPIAARKSPLNAR</sequence>